<dbReference type="Proteomes" id="UP000660611">
    <property type="component" value="Unassembled WGS sequence"/>
</dbReference>
<comment type="caution">
    <text evidence="1">The sequence shown here is derived from an EMBL/GenBank/DDBJ whole genome shotgun (WGS) entry which is preliminary data.</text>
</comment>
<dbReference type="EMBL" id="BONQ01000156">
    <property type="protein sequence ID" value="GIG51518.1"/>
    <property type="molecule type" value="Genomic_DNA"/>
</dbReference>
<reference evidence="1" key="1">
    <citation type="submission" date="2021-01" db="EMBL/GenBank/DDBJ databases">
        <title>Whole genome shotgun sequence of Dactylosporangium siamense NBRC 106093.</title>
        <authorList>
            <person name="Komaki H."/>
            <person name="Tamura T."/>
        </authorList>
    </citation>
    <scope>NUCLEOTIDE SEQUENCE</scope>
    <source>
        <strain evidence="1">NBRC 106093</strain>
    </source>
</reference>
<evidence type="ECO:0000313" key="1">
    <source>
        <dbReference type="EMBL" id="GIG51518.1"/>
    </source>
</evidence>
<evidence type="ECO:0000313" key="2">
    <source>
        <dbReference type="Proteomes" id="UP000660611"/>
    </source>
</evidence>
<name>A0A919PZF4_9ACTN</name>
<organism evidence="1 2">
    <name type="scientific">Dactylosporangium siamense</name>
    <dbReference type="NCBI Taxonomy" id="685454"/>
    <lineage>
        <taxon>Bacteria</taxon>
        <taxon>Bacillati</taxon>
        <taxon>Actinomycetota</taxon>
        <taxon>Actinomycetes</taxon>
        <taxon>Micromonosporales</taxon>
        <taxon>Micromonosporaceae</taxon>
        <taxon>Dactylosporangium</taxon>
    </lineage>
</organism>
<dbReference type="InterPro" id="IPR016024">
    <property type="entry name" value="ARM-type_fold"/>
</dbReference>
<accession>A0A919PZF4</accession>
<gene>
    <name evidence="1" type="ORF">Dsi01nite_095590</name>
</gene>
<sequence>MPLRYRDRLNTIDAPSRRRELARFALSLSAAQYQTHHTRLSAGDVDDRQDALFLAVVRRDVAAVERALDDVDLLGRALSAAVRLPVSDAALRRLALSAPFVIRRQVYRVLRRSGRRDLAGSLLPLVPARDRPLLLSACSPDAVERWLPALRVTVDDLHRLARVAPVAVARRLVEDGATDPALRWFDRRHAVETALRRDPTAAAIVSPDRHWYELGTPAAVAAALRDRTWWWFPTPSHGLPRLPRRARRTVRRLPAADLDTLARLTDAEGRAALLGALPPARRRPLPGPSVVELMALPFADRVAGARTLLAERPGDPEVLALLPYQEVRDTLLSMTHSHRPDERERGWLALLRSAMLDPDPAADTDAIGRAGRAWTDQHLVQHPVLSLLGAAPARSVTAVPVPVIAAVVHAVLTRPDAAPGSWLDIDEWLTRTLTVALGAAHRQDAGAAEVARAAEVFLVYARTMRGLGPWYGAPRLRPHVQAAVWDLARRDLDGRALLAVAAQLGLDLGDRMRDIALGATDPEIAREAARLWVGGAPADRAERLRTLLEHDPAVARVPEIARLLTTRHTSLLDHAAVRSLRPLLPATAAALRAWRPAQRTWYLDAAAEQATDPSVAPADRIAAVRVLDDPELLVTLAGADDGGVATAALGALARGTQGLTHLAERVDDPVGYRARAAARALRAALDTVTDAAAVGVLTATLRSGGRLAPAKEAVRALGALGTPAAVASLVDAWRLPDLHRDVRATVAATLVPSVETTGGVAELLAAALRPGAQPGAVRAAILATPVERVPADRRPAMARLLVRALDTGDPAVLIGYARWTRYAPEGLDVVARMVGIDHPDDVSGAARSTLGAALGTPAGDHAWAATVEVLAVQADRDPVTVRRRLAGLATTLTLGLSHTPPAARRAAARVLERGLVPCDLPSVRVRLLTHLALGDLAEADGAGPDQALWDRLLDAVDDRPHRFDVESWRGLPRLTEPARLAAVLDHLAGRPGLAAALLWLRLAATQERWPAPQLRRLDELRRHADPDVREAALDVSASG</sequence>
<dbReference type="AlphaFoldDB" id="A0A919PZF4"/>
<keyword evidence="2" id="KW-1185">Reference proteome</keyword>
<evidence type="ECO:0008006" key="3">
    <source>
        <dbReference type="Google" id="ProtNLM"/>
    </source>
</evidence>
<dbReference type="SUPFAM" id="SSF48371">
    <property type="entry name" value="ARM repeat"/>
    <property type="match status" value="1"/>
</dbReference>
<protein>
    <recommendedName>
        <fullName evidence="3">HEAT repeat domain-containing protein</fullName>
    </recommendedName>
</protein>
<proteinExistence type="predicted"/>